<evidence type="ECO:0000313" key="3">
    <source>
        <dbReference type="EMBL" id="EFJ44692.1"/>
    </source>
</evidence>
<name>D8U6C5_VOLCA</name>
<dbReference type="Proteomes" id="UP000001058">
    <property type="component" value="Unassembled WGS sequence"/>
</dbReference>
<protein>
    <recommendedName>
        <fullName evidence="2">Pherophorin domain-containing protein</fullName>
    </recommendedName>
</protein>
<evidence type="ECO:0000256" key="1">
    <source>
        <dbReference type="SAM" id="SignalP"/>
    </source>
</evidence>
<feature type="signal peptide" evidence="1">
    <location>
        <begin position="1"/>
        <end position="20"/>
    </location>
</feature>
<feature type="chain" id="PRO_5003124205" description="Pherophorin domain-containing protein" evidence="1">
    <location>
        <begin position="21"/>
        <end position="404"/>
    </location>
</feature>
<accession>D8U6C5</accession>
<proteinExistence type="predicted"/>
<dbReference type="OrthoDB" id="530420at2759"/>
<dbReference type="InterPro" id="IPR024616">
    <property type="entry name" value="Pherophorin"/>
</dbReference>
<dbReference type="KEGG" id="vcn:VOLCADRAFT_106285"/>
<evidence type="ECO:0000259" key="2">
    <source>
        <dbReference type="Pfam" id="PF12499"/>
    </source>
</evidence>
<organism evidence="4">
    <name type="scientific">Volvox carteri f. nagariensis</name>
    <dbReference type="NCBI Taxonomy" id="3068"/>
    <lineage>
        <taxon>Eukaryota</taxon>
        <taxon>Viridiplantae</taxon>
        <taxon>Chlorophyta</taxon>
        <taxon>core chlorophytes</taxon>
        <taxon>Chlorophyceae</taxon>
        <taxon>CS clade</taxon>
        <taxon>Chlamydomonadales</taxon>
        <taxon>Volvocaceae</taxon>
        <taxon>Volvox</taxon>
    </lineage>
</organism>
<dbReference type="GeneID" id="9624185"/>
<gene>
    <name evidence="3" type="ORF">VOLCADRAFT_106285</name>
</gene>
<dbReference type="InParanoid" id="D8U6C5"/>
<keyword evidence="4" id="KW-1185">Reference proteome</keyword>
<reference evidence="3 4" key="1">
    <citation type="journal article" date="2010" name="Science">
        <title>Genomic analysis of organismal complexity in the multicellular green alga Volvox carteri.</title>
        <authorList>
            <person name="Prochnik S.E."/>
            <person name="Umen J."/>
            <person name="Nedelcu A.M."/>
            <person name="Hallmann A."/>
            <person name="Miller S.M."/>
            <person name="Nishii I."/>
            <person name="Ferris P."/>
            <person name="Kuo A."/>
            <person name="Mitros T."/>
            <person name="Fritz-Laylin L.K."/>
            <person name="Hellsten U."/>
            <person name="Chapman J."/>
            <person name="Simakov O."/>
            <person name="Rensing S.A."/>
            <person name="Terry A."/>
            <person name="Pangilinan J."/>
            <person name="Kapitonov V."/>
            <person name="Jurka J."/>
            <person name="Salamov A."/>
            <person name="Shapiro H."/>
            <person name="Schmutz J."/>
            <person name="Grimwood J."/>
            <person name="Lindquist E."/>
            <person name="Lucas S."/>
            <person name="Grigoriev I.V."/>
            <person name="Schmitt R."/>
            <person name="Kirk D."/>
            <person name="Rokhsar D.S."/>
        </authorList>
    </citation>
    <scope>NUCLEOTIDE SEQUENCE [LARGE SCALE GENOMIC DNA]</scope>
    <source>
        <strain evidence="4">f. Nagariensis / Eve</strain>
    </source>
</reference>
<feature type="domain" description="Pherophorin" evidence="2">
    <location>
        <begin position="246"/>
        <end position="397"/>
    </location>
</feature>
<evidence type="ECO:0000313" key="4">
    <source>
        <dbReference type="Proteomes" id="UP000001058"/>
    </source>
</evidence>
<dbReference type="EMBL" id="GL378362">
    <property type="protein sequence ID" value="EFJ44692.1"/>
    <property type="molecule type" value="Genomic_DNA"/>
</dbReference>
<dbReference type="AlphaFoldDB" id="D8U6C5"/>
<feature type="domain" description="Pherophorin" evidence="2">
    <location>
        <begin position="31"/>
        <end position="105"/>
    </location>
</feature>
<sequence length="404" mass="44140">MRSDWKLLLLMAAAFAAANAQDLVSMKYKVFPFCNCPPSGFPYSLSPPKDYGNGKYCFTLLVDTSSSTEACARAGLYKIEFNVNPACDKWSLDIKATINGNFSLQKPDFHFPASPPAPPVFSLNIPVDQCRALANKVVDEFIAQAEGVGARLLSPLNPEPYCEGSLVKVCLTFASNADAEKLEPYALTMADTWAGFLLDSIGCPSEFSPFNVVVSIRGDGTWPDAPASKCLNAEASRNCKPLPIRFPPCNCTTTVGATPFALLPYTETVPGTKKDRVQYCFRTAVVQPNDPNSRCGSSDTLAKIEFWANETMRRSVLGVYVRPSDADTFRYIAPSWAAVGEQTFKVTPLRWSKAQADGGKVCLEFNQNVDLSSFCLTNSSRKVCWMSLFSPDNKCCPLFLAASI</sequence>
<dbReference type="Pfam" id="PF12499">
    <property type="entry name" value="DUF3707"/>
    <property type="match status" value="2"/>
</dbReference>
<keyword evidence="1" id="KW-0732">Signal</keyword>
<dbReference type="RefSeq" id="XP_002954268.1">
    <property type="nucleotide sequence ID" value="XM_002954222.1"/>
</dbReference>